<feature type="domain" description="FAD dependent oxidoreductase" evidence="5">
    <location>
        <begin position="9"/>
        <end position="361"/>
    </location>
</feature>
<comment type="cofactor">
    <cofactor evidence="1">
        <name>FAD</name>
        <dbReference type="ChEBI" id="CHEBI:57692"/>
    </cofactor>
</comment>
<sequence length="380" mass="40526">MTRWDAETAVVGLGAWGAAALWRLASRGVDVVGFERFTPGHTLGPPHVGSRVLRLAGPGHAGLVPLARRALELWPELEDSGRRSPFVASGSLLIGPGDGPLAGGTLRAARAHGVPVRTFTAAALRFRFPRHTGVPAHHIGVWEPSARILRTERAVRTAVALAEETGARVHADSRVTAVEPVPGGVHLHTPQRSVKVRQAVLTAGAWLPALLPELPLETVRMPVTWFRPYEPDGDFDLEHLPFFMRELEDGRVLWGSGAEGGRDVLLGLDDTAVAAKPTDPEDTDHSVAPDDWADLSRLVPAKVPGLRPLPARVAVGSRTRTPDGRFLLGRPGDDPRLIVAGGDNAHGFGYAPAVGEALADLVQGITPPAPLDFLHPDRFA</sequence>
<dbReference type="PANTHER" id="PTHR10961:SF7">
    <property type="entry name" value="FAD DEPENDENT OXIDOREDUCTASE DOMAIN-CONTAINING PROTEIN"/>
    <property type="match status" value="1"/>
</dbReference>
<evidence type="ECO:0000313" key="6">
    <source>
        <dbReference type="EMBL" id="AXG81612.1"/>
    </source>
</evidence>
<dbReference type="InterPro" id="IPR036188">
    <property type="entry name" value="FAD/NAD-bd_sf"/>
</dbReference>
<dbReference type="Pfam" id="PF01266">
    <property type="entry name" value="DAO"/>
    <property type="match status" value="1"/>
</dbReference>
<dbReference type="RefSeq" id="WP_114664153.1">
    <property type="nucleotide sequence ID" value="NZ_CP031194.1"/>
</dbReference>
<dbReference type="Proteomes" id="UP000253868">
    <property type="component" value="Chromosome"/>
</dbReference>
<dbReference type="PANTHER" id="PTHR10961">
    <property type="entry name" value="PEROXISOMAL SARCOSINE OXIDASE"/>
    <property type="match status" value="1"/>
</dbReference>
<dbReference type="OrthoDB" id="9806452at2"/>
<dbReference type="GO" id="GO:0008115">
    <property type="term" value="F:sarcosine oxidase activity"/>
    <property type="evidence" value="ECO:0007669"/>
    <property type="project" value="TreeGrafter"/>
</dbReference>
<keyword evidence="7" id="KW-1185">Reference proteome</keyword>
<name>A0A345HY38_9ACTN</name>
<accession>A0A345HY38</accession>
<dbReference type="SUPFAM" id="SSF51905">
    <property type="entry name" value="FAD/NAD(P)-binding domain"/>
    <property type="match status" value="1"/>
</dbReference>
<evidence type="ECO:0000256" key="3">
    <source>
        <dbReference type="ARBA" id="ARBA00022827"/>
    </source>
</evidence>
<evidence type="ECO:0000256" key="2">
    <source>
        <dbReference type="ARBA" id="ARBA00022630"/>
    </source>
</evidence>
<evidence type="ECO:0000259" key="5">
    <source>
        <dbReference type="Pfam" id="PF01266"/>
    </source>
</evidence>
<dbReference type="Gene3D" id="3.30.9.10">
    <property type="entry name" value="D-Amino Acid Oxidase, subunit A, domain 2"/>
    <property type="match status" value="1"/>
</dbReference>
<keyword evidence="4" id="KW-0560">Oxidoreductase</keyword>
<dbReference type="GO" id="GO:0050660">
    <property type="term" value="F:flavin adenine dinucleotide binding"/>
    <property type="evidence" value="ECO:0007669"/>
    <property type="project" value="InterPro"/>
</dbReference>
<dbReference type="EMBL" id="CP031194">
    <property type="protein sequence ID" value="AXG81612.1"/>
    <property type="molecule type" value="Genomic_DNA"/>
</dbReference>
<keyword evidence="2" id="KW-0285">Flavoprotein</keyword>
<evidence type="ECO:0000313" key="7">
    <source>
        <dbReference type="Proteomes" id="UP000253868"/>
    </source>
</evidence>
<organism evidence="6 7">
    <name type="scientific">Streptomyces paludis</name>
    <dbReference type="NCBI Taxonomy" id="2282738"/>
    <lineage>
        <taxon>Bacteria</taxon>
        <taxon>Bacillati</taxon>
        <taxon>Actinomycetota</taxon>
        <taxon>Actinomycetes</taxon>
        <taxon>Kitasatosporales</taxon>
        <taxon>Streptomycetaceae</taxon>
        <taxon>Streptomyces</taxon>
    </lineage>
</organism>
<dbReference type="Gene3D" id="3.50.50.60">
    <property type="entry name" value="FAD/NAD(P)-binding domain"/>
    <property type="match status" value="1"/>
</dbReference>
<reference evidence="7" key="1">
    <citation type="submission" date="2018-07" db="EMBL/GenBank/DDBJ databases">
        <authorList>
            <person name="Zhao J."/>
        </authorList>
    </citation>
    <scope>NUCLEOTIDE SEQUENCE [LARGE SCALE GENOMIC DNA]</scope>
    <source>
        <strain evidence="7">GSSD-12</strain>
    </source>
</reference>
<evidence type="ECO:0000256" key="4">
    <source>
        <dbReference type="ARBA" id="ARBA00023002"/>
    </source>
</evidence>
<keyword evidence="3" id="KW-0274">FAD</keyword>
<evidence type="ECO:0000256" key="1">
    <source>
        <dbReference type="ARBA" id="ARBA00001974"/>
    </source>
</evidence>
<dbReference type="KEGG" id="spad:DVK44_32245"/>
<proteinExistence type="predicted"/>
<dbReference type="AlphaFoldDB" id="A0A345HY38"/>
<gene>
    <name evidence="6" type="ORF">DVK44_32245</name>
</gene>
<dbReference type="InterPro" id="IPR006076">
    <property type="entry name" value="FAD-dep_OxRdtase"/>
</dbReference>
<dbReference type="InterPro" id="IPR045170">
    <property type="entry name" value="MTOX"/>
</dbReference>
<protein>
    <submittedName>
        <fullName evidence="6">FAD-dependent oxidoreductase</fullName>
    </submittedName>
</protein>